<feature type="binding site" evidence="4">
    <location>
        <position position="92"/>
    </location>
    <ligand>
        <name>Zn(2+)</name>
        <dbReference type="ChEBI" id="CHEBI:29105"/>
    </ligand>
</feature>
<evidence type="ECO:0000313" key="5">
    <source>
        <dbReference type="EMBL" id="NIH55647.1"/>
    </source>
</evidence>
<keyword evidence="2 4" id="KW-0479">Metal-binding</keyword>
<dbReference type="Gene3D" id="3.30.2320.80">
    <property type="match status" value="1"/>
</dbReference>
<sequence length="116" mass="12976">MHELGVTRAVLKVVLAEANERGLTSVVGITLTVGEMHGFEQEWIQRYFSAAARGTAAEGARITMVPVPPRFRCRLCEADFAIDVRRDRVPRCPRCHARDYELLAGKELMVTGMQAF</sequence>
<keyword evidence="1 4" id="KW-0533">Nickel</keyword>
<keyword evidence="3 4" id="KW-0862">Zinc</keyword>
<dbReference type="PIRSF" id="PIRSF004761">
    <property type="entry name" value="Hydrgn_mat_HypA"/>
    <property type="match status" value="1"/>
</dbReference>
<dbReference type="PANTHER" id="PTHR34535:SF3">
    <property type="entry name" value="HYDROGENASE MATURATION FACTOR HYPA"/>
    <property type="match status" value="1"/>
</dbReference>
<dbReference type="RefSeq" id="WP_167164165.1">
    <property type="nucleotide sequence ID" value="NZ_BAAAOO010000012.1"/>
</dbReference>
<reference evidence="5 6" key="1">
    <citation type="submission" date="2020-02" db="EMBL/GenBank/DDBJ databases">
        <title>Sequencing the genomes of 1000 actinobacteria strains.</title>
        <authorList>
            <person name="Klenk H.-P."/>
        </authorList>
    </citation>
    <scope>NUCLEOTIDE SEQUENCE [LARGE SCALE GENOMIC DNA]</scope>
    <source>
        <strain evidence="5 6">DSM 19609</strain>
    </source>
</reference>
<evidence type="ECO:0000256" key="2">
    <source>
        <dbReference type="ARBA" id="ARBA00022723"/>
    </source>
</evidence>
<protein>
    <recommendedName>
        <fullName evidence="4">Hydrogenase maturation factor HypA</fullName>
    </recommendedName>
</protein>
<dbReference type="Pfam" id="PF01155">
    <property type="entry name" value="HypA"/>
    <property type="match status" value="1"/>
</dbReference>
<evidence type="ECO:0000313" key="6">
    <source>
        <dbReference type="Proteomes" id="UP000749311"/>
    </source>
</evidence>
<evidence type="ECO:0000256" key="4">
    <source>
        <dbReference type="HAMAP-Rule" id="MF_00213"/>
    </source>
</evidence>
<feature type="binding site" evidence="4">
    <location>
        <position position="2"/>
    </location>
    <ligand>
        <name>Ni(2+)</name>
        <dbReference type="ChEBI" id="CHEBI:49786"/>
    </ligand>
</feature>
<feature type="binding site" evidence="4">
    <location>
        <position position="73"/>
    </location>
    <ligand>
        <name>Zn(2+)</name>
        <dbReference type="ChEBI" id="CHEBI:29105"/>
    </ligand>
</feature>
<keyword evidence="6" id="KW-1185">Reference proteome</keyword>
<gene>
    <name evidence="4" type="primary">hypA</name>
    <name evidence="5" type="ORF">FB473_000292</name>
</gene>
<feature type="binding site" evidence="4">
    <location>
        <position position="95"/>
    </location>
    <ligand>
        <name>Zn(2+)</name>
        <dbReference type="ChEBI" id="CHEBI:29105"/>
    </ligand>
</feature>
<dbReference type="HAMAP" id="MF_00213">
    <property type="entry name" value="HypA_HybF"/>
    <property type="match status" value="1"/>
</dbReference>
<accession>A0ABX0SB73</accession>
<evidence type="ECO:0000256" key="1">
    <source>
        <dbReference type="ARBA" id="ARBA00022596"/>
    </source>
</evidence>
<comment type="function">
    <text evidence="4">Involved in the maturation of [NiFe] hydrogenases. Required for nickel insertion into the metal center of the hydrogenase.</text>
</comment>
<feature type="binding site" evidence="4">
    <location>
        <position position="76"/>
    </location>
    <ligand>
        <name>Zn(2+)</name>
        <dbReference type="ChEBI" id="CHEBI:29105"/>
    </ligand>
</feature>
<proteinExistence type="inferred from homology"/>
<dbReference type="InterPro" id="IPR000688">
    <property type="entry name" value="HypA/HybF"/>
</dbReference>
<name>A0ABX0SB73_9ACTN</name>
<organism evidence="5 6">
    <name type="scientific">Brooklawnia cerclae</name>
    <dbReference type="NCBI Taxonomy" id="349934"/>
    <lineage>
        <taxon>Bacteria</taxon>
        <taxon>Bacillati</taxon>
        <taxon>Actinomycetota</taxon>
        <taxon>Actinomycetes</taxon>
        <taxon>Propionibacteriales</taxon>
        <taxon>Propionibacteriaceae</taxon>
        <taxon>Brooklawnia</taxon>
    </lineage>
</organism>
<comment type="caution">
    <text evidence="5">The sequence shown here is derived from an EMBL/GenBank/DDBJ whole genome shotgun (WGS) entry which is preliminary data.</text>
</comment>
<dbReference type="PANTHER" id="PTHR34535">
    <property type="entry name" value="HYDROGENASE MATURATION FACTOR HYPA"/>
    <property type="match status" value="1"/>
</dbReference>
<dbReference type="EMBL" id="JAAMOZ010000001">
    <property type="protein sequence ID" value="NIH55647.1"/>
    <property type="molecule type" value="Genomic_DNA"/>
</dbReference>
<comment type="similarity">
    <text evidence="4">Belongs to the HypA/HybF family.</text>
</comment>
<dbReference type="Proteomes" id="UP000749311">
    <property type="component" value="Unassembled WGS sequence"/>
</dbReference>
<evidence type="ECO:0000256" key="3">
    <source>
        <dbReference type="ARBA" id="ARBA00022833"/>
    </source>
</evidence>